<evidence type="ECO:0000313" key="1">
    <source>
        <dbReference type="EMBL" id="ALU25872.1"/>
    </source>
</evidence>
<dbReference type="Proteomes" id="UP000069030">
    <property type="component" value="Chromosome"/>
</dbReference>
<proteinExistence type="predicted"/>
<dbReference type="EMBL" id="CP013690">
    <property type="protein sequence ID" value="ALU25872.1"/>
    <property type="molecule type" value="Genomic_DNA"/>
</dbReference>
<dbReference type="PROSITE" id="PS51257">
    <property type="entry name" value="PROKAR_LIPOPROTEIN"/>
    <property type="match status" value="1"/>
</dbReference>
<dbReference type="AlphaFoldDB" id="A0A0S7E562"/>
<dbReference type="RefSeq" id="WP_006257641.1">
    <property type="nucleotide sequence ID" value="NZ_BCMQ01000001.1"/>
</dbReference>
<name>A0A0S7E562_9FLAO</name>
<dbReference type="KEGG" id="mod:AS202_06820"/>
<reference evidence="1 2" key="1">
    <citation type="journal article" date="2016" name="J. Zhejiang Univ. Sci. B">
        <title>Antibiotic resistance mechanisms of Myroides sp.</title>
        <authorList>
            <person name="Hu S."/>
            <person name="Yuan S."/>
            <person name="Qu H."/>
            <person name="Jiang T."/>
            <person name="Zhou Y."/>
            <person name="Wang M."/>
            <person name="Ming D."/>
        </authorList>
    </citation>
    <scope>NUCLEOTIDE SEQUENCE [LARGE SCALE GENOMIC DNA]</scope>
    <source>
        <strain evidence="1 2">PR63039</strain>
    </source>
</reference>
<organism evidence="1 2">
    <name type="scientific">Myroides odoratimimus</name>
    <dbReference type="NCBI Taxonomy" id="76832"/>
    <lineage>
        <taxon>Bacteria</taxon>
        <taxon>Pseudomonadati</taxon>
        <taxon>Bacteroidota</taxon>
        <taxon>Flavobacteriia</taxon>
        <taxon>Flavobacteriales</taxon>
        <taxon>Flavobacteriaceae</taxon>
        <taxon>Myroides</taxon>
    </lineage>
</organism>
<sequence>MKKIIYLLVGMTLMLGSCKKGRSSSEISLYFDSIHKAKEEYFSHKITMDSAAIGERLDLLLPTTPILINGVEKRIPFMYTFDIWEQGENRSMQLMVGDLKVIDSELNIRFSHIFSFKEESDMRAGDLFFIRSKDPQAITVNDLLDGIEDRVLYFDNECVIYQIGENIYAQFFKYFASEGIYAVFYTDTFFKLRGEFLPVKLDFIIDDLRVIKTFFSQNKLTSFKTWNEYTRVFSPGMLLIVEKQRQYLSKVLSDIADEDVVINGEQYISLPLDKDINKVWDRLNKQALNKEFVLDNDTYKFDFKDINYWYNGQKTVSVFYKDKNTIILKCNTLNGSTYSYIKKIVLRGKEFLIVDYKLIESPNFWENEPMLMYRLRMLESLTDVKQQ</sequence>
<evidence type="ECO:0000313" key="2">
    <source>
        <dbReference type="Proteomes" id="UP000069030"/>
    </source>
</evidence>
<gene>
    <name evidence="1" type="ORF">AS202_06820</name>
</gene>
<protein>
    <submittedName>
        <fullName evidence="1">Uncharacterized protein</fullName>
    </submittedName>
</protein>
<accession>A0A0S7E562</accession>